<evidence type="ECO:0000313" key="2">
    <source>
        <dbReference type="EMBL" id="KXT54672.1"/>
    </source>
</evidence>
<keyword evidence="1 2" id="KW-0378">Hydrolase</keyword>
<protein>
    <submittedName>
        <fullName evidence="2">Glycosyl hydrolase, family 88</fullName>
    </submittedName>
</protein>
<dbReference type="Pfam" id="PF07470">
    <property type="entry name" value="Glyco_hydro_88"/>
    <property type="match status" value="1"/>
</dbReference>
<sequence length="378" mass="43452">MSFKNFRKIVVIIICSLIFCSCRNKDSELDFSKQYSPLGVGKKVAERYLELPFRDYGTLEAINPTQIIYPEVCTWLGALRFAAISCDKKLASKLEKRYAYLISERKELVPVPNHVDNTVFGCIPLELYRQTNEVGYYHTGLDYANIQWEVPSDTALSDTVQNMVDNGLSWQTRFWIDDMYMISMLQLEAYMASKDTKYLNRAANEMTVYLDSIQQPNGLFYHAGDVPFFWGRGNGWMAAGMAELLKCLPEDNIYYARILQQYLKMMNILKNYQRSDGLWGQLVDDPESWAETSGSGMFVYAMIVGVKHGWLDKEQYIPVVKKGWKALVKQVSLNGDVLEVCQATNKKNDRQYYLDRKCYPGDLHGQAVILWCATALLE</sequence>
<dbReference type="InterPro" id="IPR012341">
    <property type="entry name" value="6hp_glycosidase-like_sf"/>
</dbReference>
<dbReference type="EMBL" id="LTDF01000043">
    <property type="protein sequence ID" value="KXT54672.1"/>
    <property type="molecule type" value="Genomic_DNA"/>
</dbReference>
<dbReference type="SUPFAM" id="SSF48208">
    <property type="entry name" value="Six-hairpin glycosidases"/>
    <property type="match status" value="1"/>
</dbReference>
<evidence type="ECO:0000256" key="1">
    <source>
        <dbReference type="ARBA" id="ARBA00022801"/>
    </source>
</evidence>
<dbReference type="PANTHER" id="PTHR33886:SF8">
    <property type="entry name" value="UNSATURATED RHAMNOGALACTURONAN HYDROLASE (EUROFUNG)"/>
    <property type="match status" value="1"/>
</dbReference>
<dbReference type="PANTHER" id="PTHR33886">
    <property type="entry name" value="UNSATURATED RHAMNOGALACTURONAN HYDROLASE (EUROFUNG)"/>
    <property type="match status" value="1"/>
</dbReference>
<dbReference type="InterPro" id="IPR008928">
    <property type="entry name" value="6-hairpin_glycosidase_sf"/>
</dbReference>
<accession>A0A139LT85</accession>
<dbReference type="PATRIC" id="fig|329854.7.peg.594"/>
<evidence type="ECO:0000313" key="3">
    <source>
        <dbReference type="Proteomes" id="UP000070319"/>
    </source>
</evidence>
<gene>
    <name evidence="2" type="ORF">HMPREF2531_00594</name>
</gene>
<dbReference type="AlphaFoldDB" id="A0A139LT85"/>
<organism evidence="2">
    <name type="scientific">Bacteroides intestinalis</name>
    <dbReference type="NCBI Taxonomy" id="329854"/>
    <lineage>
        <taxon>Bacteria</taxon>
        <taxon>Pseudomonadati</taxon>
        <taxon>Bacteroidota</taxon>
        <taxon>Bacteroidia</taxon>
        <taxon>Bacteroidales</taxon>
        <taxon>Bacteroidaceae</taxon>
        <taxon>Bacteroides</taxon>
    </lineage>
</organism>
<dbReference type="GO" id="GO:0005975">
    <property type="term" value="P:carbohydrate metabolic process"/>
    <property type="evidence" value="ECO:0007669"/>
    <property type="project" value="InterPro"/>
</dbReference>
<proteinExistence type="predicted"/>
<dbReference type="GO" id="GO:0016787">
    <property type="term" value="F:hydrolase activity"/>
    <property type="evidence" value="ECO:0007669"/>
    <property type="project" value="UniProtKB-KW"/>
</dbReference>
<reference evidence="2 3" key="1">
    <citation type="submission" date="2016-02" db="EMBL/GenBank/DDBJ databases">
        <authorList>
            <person name="Wen L."/>
            <person name="He K."/>
            <person name="Yang H."/>
        </authorList>
    </citation>
    <scope>NUCLEOTIDE SEQUENCE [LARGE SCALE GENOMIC DNA]</scope>
    <source>
        <strain evidence="2 3">KLE1704</strain>
    </source>
</reference>
<comment type="caution">
    <text evidence="2">The sequence shown here is derived from an EMBL/GenBank/DDBJ whole genome shotgun (WGS) entry which is preliminary data.</text>
</comment>
<dbReference type="InterPro" id="IPR010905">
    <property type="entry name" value="Glyco_hydro_88"/>
</dbReference>
<dbReference type="Proteomes" id="UP000070319">
    <property type="component" value="Unassembled WGS sequence"/>
</dbReference>
<name>A0A139LT85_9BACE</name>
<dbReference type="PROSITE" id="PS51257">
    <property type="entry name" value="PROKAR_LIPOPROTEIN"/>
    <property type="match status" value="1"/>
</dbReference>
<dbReference type="Gene3D" id="1.50.10.10">
    <property type="match status" value="1"/>
</dbReference>
<dbReference type="InterPro" id="IPR052043">
    <property type="entry name" value="PolySaccharide_Degr_Enz"/>
</dbReference>